<dbReference type="Gene3D" id="3.30.559.10">
    <property type="entry name" value="Chloramphenicol acetyltransferase-like domain"/>
    <property type="match status" value="7"/>
</dbReference>
<dbReference type="InterPro" id="IPR023213">
    <property type="entry name" value="CAT-like_dom_sf"/>
</dbReference>
<dbReference type="CDD" id="cd19534">
    <property type="entry name" value="E_NRPS"/>
    <property type="match status" value="2"/>
</dbReference>
<dbReference type="InterPro" id="IPR006162">
    <property type="entry name" value="Ppantetheine_attach_site"/>
</dbReference>
<evidence type="ECO:0000256" key="4">
    <source>
        <dbReference type="ARBA" id="ARBA00029454"/>
    </source>
</evidence>
<evidence type="ECO:0000259" key="5">
    <source>
        <dbReference type="PROSITE" id="PS50075"/>
    </source>
</evidence>
<dbReference type="InterPro" id="IPR000873">
    <property type="entry name" value="AMP-dep_synth/lig_dom"/>
</dbReference>
<feature type="domain" description="Carrier" evidence="5">
    <location>
        <begin position="3200"/>
        <end position="3276"/>
    </location>
</feature>
<accession>A0ABZ2WFM9</accession>
<dbReference type="InterPro" id="IPR001242">
    <property type="entry name" value="Condensation_dom"/>
</dbReference>
<dbReference type="PANTHER" id="PTHR45398:SF1">
    <property type="entry name" value="ENZYME, PUTATIVE (JCVI)-RELATED"/>
    <property type="match status" value="1"/>
</dbReference>
<dbReference type="Pfam" id="PF00668">
    <property type="entry name" value="Condensation"/>
    <property type="match status" value="6"/>
</dbReference>
<dbReference type="InterPro" id="IPR045851">
    <property type="entry name" value="AMP-bd_C_sf"/>
</dbReference>
<dbReference type="SUPFAM" id="SSF56801">
    <property type="entry name" value="Acetyl-CoA synthetase-like"/>
    <property type="match status" value="4"/>
</dbReference>
<evidence type="ECO:0000256" key="3">
    <source>
        <dbReference type="ARBA" id="ARBA00022598"/>
    </source>
</evidence>
<evidence type="ECO:0000313" key="7">
    <source>
        <dbReference type="Proteomes" id="UP001489902"/>
    </source>
</evidence>
<dbReference type="InterPro" id="IPR042099">
    <property type="entry name" value="ANL_N_sf"/>
</dbReference>
<evidence type="ECO:0000256" key="2">
    <source>
        <dbReference type="ARBA" id="ARBA00022553"/>
    </source>
</evidence>
<gene>
    <name evidence="6" type="ORF">QYS62_000053</name>
</gene>
<evidence type="ECO:0000256" key="1">
    <source>
        <dbReference type="ARBA" id="ARBA00022450"/>
    </source>
</evidence>
<dbReference type="InterPro" id="IPR020806">
    <property type="entry name" value="PKS_PP-bd"/>
</dbReference>
<keyword evidence="1" id="KW-0596">Phosphopantetheine</keyword>
<dbReference type="PROSITE" id="PS50075">
    <property type="entry name" value="CARRIER"/>
    <property type="match status" value="3"/>
</dbReference>
<dbReference type="PROSITE" id="PS00012">
    <property type="entry name" value="PHOSPHOPANTETHEINE"/>
    <property type="match status" value="1"/>
</dbReference>
<feature type="domain" description="Carrier" evidence="5">
    <location>
        <begin position="4762"/>
        <end position="4838"/>
    </location>
</feature>
<protein>
    <recommendedName>
        <fullName evidence="5">Carrier domain-containing protein</fullName>
    </recommendedName>
</protein>
<dbReference type="NCBIfam" id="TIGR01733">
    <property type="entry name" value="AA-adenyl-dom"/>
    <property type="match status" value="3"/>
</dbReference>
<dbReference type="Gene3D" id="3.40.50.12780">
    <property type="entry name" value="N-terminal domain of ligase-like"/>
    <property type="match status" value="4"/>
</dbReference>
<dbReference type="SMART" id="SM00823">
    <property type="entry name" value="PKS_PP"/>
    <property type="match status" value="3"/>
</dbReference>
<keyword evidence="2" id="KW-0597">Phosphoprotein</keyword>
<dbReference type="InterPro" id="IPR010071">
    <property type="entry name" value="AA_adenyl_dom"/>
</dbReference>
<keyword evidence="7" id="KW-1185">Reference proteome</keyword>
<dbReference type="Gene3D" id="1.10.1200.10">
    <property type="entry name" value="ACP-like"/>
    <property type="match status" value="3"/>
</dbReference>
<comment type="similarity">
    <text evidence="4">Belongs to the NRP synthetase family.</text>
</comment>
<keyword evidence="3" id="KW-0436">Ligase</keyword>
<dbReference type="SMART" id="SM01294">
    <property type="entry name" value="PKS_PP_betabranch"/>
    <property type="match status" value="1"/>
</dbReference>
<reference evidence="6 7" key="1">
    <citation type="submission" date="2024-04" db="EMBL/GenBank/DDBJ databases">
        <title>Complete genome sequence of Fusarium acuminatum.</title>
        <authorList>
            <person name="Lan B."/>
        </authorList>
    </citation>
    <scope>NUCLEOTIDE SEQUENCE [LARGE SCALE GENOMIC DNA]</scope>
    <source>
        <strain evidence="6">1A</strain>
    </source>
</reference>
<feature type="domain" description="Carrier" evidence="5">
    <location>
        <begin position="1699"/>
        <end position="1772"/>
    </location>
</feature>
<dbReference type="InterPro" id="IPR020845">
    <property type="entry name" value="AMP-binding_CS"/>
</dbReference>
<dbReference type="PANTHER" id="PTHR45398">
    <property type="match status" value="1"/>
</dbReference>
<proteinExistence type="inferred from homology"/>
<sequence>MSLQENNTVARGSMSQTLTISVDRGLFLFQASHSVNVPTPQLDMHRQLELGDEELANPDASASLVPAKLLLAWAIVTKAFAGTDSVVILGPKVQLEAQASIALDGEVLVVDQLKAIGSHLDGSVSSNPAITPVVDQPQLHPLALRYVYSEGDVTAPSGSLSIEFSSRLGRWSAKLSADSRVIDQSLLPLLSSTFQRAFNQLHSVSSQITQRDISLSDTKDVGMLQMLAGRPAPPVSSLVHDLIVQCARNQPDAEASVSWDVNLTYAELDGVSDILASHLVSLGLQVGSTVAICLEKSGWVPAIYLAVLKAGGAFAPLSPALSVDQVSSAVGRLSPSIVISSPPNLSKFVGLVEHVLDISDVVKNHQATNVQLLPEVSVTPHDPACIIFTSDGVEGPLLVLDHAAVCASIATNSNIHDFSPTTRTLQFAPYNSSTGIADIIFTLAAGGCVCTPSGHEQLICIADACTRMKPSLACLTPSVASALNQDDLPGLETIILAGEPLETSSVEKWASATNLINAYASAAALGYACSTAPIITISSPRNIGWPRGCAVWVMDPQDPTRLAPPGAVGQLLIESPFLGQKYESGSQPSASALVPRPKCLSLSVFSPKPVEHARCFLTEHLVRFDIRDGTLQLLGHKSSQGQLLRLDSHHGESPASSVGETMTITGPVTPMAVSASQTSLDTSAINTTLQTSDTSFELLNLPPQKLSRLEALLKPLGLVQDCYPCCPVQEGILVSQVKAPGTYNILVVWELVNGADTSLSSLRAAWERVVQRHAPLRLTFVESLRDGSVFDQVVLTSPSVDVVEVPWMEDLTEADDMLQLTFATWNKEKPHHRLGLSKATDGRLRCQLLISHAVIDGLSVQTLGHDLERSLNGVLPASPNTDLQRLYIQQLQQAPEEDAREFWRNYLDGLSGCLLPKLTDWADQKSARVSTKRRVLPDVKRLRRFCQEQGTTLFSLTQAAWAMVLRAYTLSDDVCFAFMATDRHLLGDEAENAVGFFINLMLCRVGLEGSTPIADVLSALRRDFVSSFPYQHHPLAEIAHDQGIPASQLFNTTMTFMTDDDDTESHCDGVKLHRVADQDVAEYDVVVRIFDKAEDNVAIEFSYWSTTLSSDQAENVFGAFLAAINSIPQSATVDDVELMDERMKGQVLQWNEQPPTLVDSCTHELILDAAKEYPDAPAIESHDGSLSYGELELLTRKLAAHLTSLGVNREVPVVFRIEKSLWAIVAMISIMRAGGVFVPLDPAWPVDRAQFIIDDVEASILLTTDATQPLPLQRIDDTFVLSHESLSKLSTRESLPFQATPSNAAYILYTSGSTGQPKGVVVEHRTLSSSTKAHGKAMLMDRQTRAFQFSSYTFDVSLGEIFTTLVYGGCICIPSPSDRLSNISGAISKLRANQLFMTTTTLGTFAPQDCPSVNKVVCAGELLSQGIKDIWGPHVNLIHAYGPTEACIYAVSIDSNSPSLPPSVIGHAMDGNRVWVSRPDDPEVLTPIGALGELLIEGSIVAREYFNDPVRTNQSFLDKVPSSWGMASCHRVYRTGDLVRYNTDGSLTFFGRRDGQLKVRGQRCEAGDIENHLTTIEPGIAHCAVLVPKEGACASRLVAVLSFKTSRPVMSTRTGDLQILDTQHISDIMAKLQENLAQQVPNYMVPQIWLPVVELPSTTACKTDRRRVSRWVDQLSSTTLDKVLNLSATHSSSFSADRGPVHMILATAWGETLGVAVDNVPGDRSFFSLGGDSILAILVVNRCRAQGIELSVSDILRGRTINEMASMVSISDRHSNSASASLVPLTPAENLALGTGLHGQPCPPRQSRTVQLYLASSVHQQDVQDALNKLVDLHPALRLTFINEEDAWFRHEAADVSKVLSFIAHDGSARTDSVLDKSRSLLDATSGPLLVVDYFPSEKKLALSSLHISLDLPSWEILLRDLDCLLSGSPVAQQSYSPTRSQSHQPSVTSIPEVETNLDYWELDPEETYLPHEMKYELRIDAEAAEVLHKTCAQASLSPVDVLVAAAAKSFSQGFTDRTLPIIHAVDNAHGPVGYGDSVFPIQLPGNSTVGAAEVVAMAKNARLNAGLSSYMADSYTPKVLATRLPEVLVMYSNTQAFQGKTLTQLGGIPDPVSLIPSCVSISASVHADKSLGVVVAHSWDLGQQKKIRKWVRLLQTAMLDTIRQVAKANFMSPADFPHVLVPDDKAWERLRGTIQEALGPETNQIVEDLYPCSPVQQGMLLSQAKSTSSYTVDVVWKIQILSDSNVSVARLESAWSRVVQRHAALRTIFVDGSAANEAFLATVLRNAPARVLHQTLVGGDDVEGLLAFDPKLPVFSHEPPHVLTVGKTQDQVLVHLRINHAVVDGVSLDVLQRDLELAYIAEDSSEWLTSDLSFRDYVSYIQSQDTDMSLDFWKNRLSTVSACRFPQLQVPDVPIRNEKRVFKTKINDISSLLTLCQANSLSISNLAQLAWALVLRAYTNNHHVCFGYMTSGRDAPVRGIENATGVFINLLISDLALEDGMTIREALESSRAGLADSIDHQYCPLSKIQSALHMGGEPLFNTVLSCYREDDPAPTKSDVAVDLVHLDDTSEFAIAAKIAYTRLEMELSLTYRTEVISPEAADIVGDVWLRTLQSLPSLFDQRICDVNLMDPQSSHLVKTWNKHVPEPVNACLHDIITDVVTLQPDKVALYSTAGSLTYAELDNYSTRLGHHLVSLGVGPECIVPLLFEKSIWAVVAMLGVLKAGGAFVALDPAHPADRLALIISDTGSPVLLVSHVQAVGPFVTGDLASLDVVRCTVTQTSVLELPDRDAKPCTTVTADNAAYVIFTSGSTGRPKGVVIEHRAVSTGTKEHGSQMSYTDTSRVLQFASYAFDATIGEVFTTLTHRGCVCIASETERIEDLTGFMNRACVTWAFLTPAVARMMTPSDVPTLETLICGGEPIGDLTPRIWSEKVKFIQAYGPTETCVFASISDRHHREVRPAIIGHMMGSAAWIVSPSNADMLAPVGAVGEMLIEGPILGRGYRNDPEKTNASFVWDPEWSVHYPQHANGRRLYKTGDLVRYNLDGSMDFVQRKDTQIKIRGQRVETGEIESHITSAQKDVQHVFVTFTKNGRLSSRLVAVVSLRGLGSETSTSKGSLRLLQGADHERAQELLRTITEYLSSKLPRHMVPAVWAVVQGSSVPLTTSGKIDRRQMTSWLEQADEDLVRDILALGQEEPVSDDSLTPAEAALRSVWAQVLNLDPRKINREHRFFSLGGDSITAMLVVSHCRSQGIELTVKDIFKHQTISALAAFVDYSPTGEISSSSLGQKLDLSDQVDEDFALSPIQKMYFDQYPDGVNHFNQSFLLQIPLTTKVASPTLHAALEQLVSRHSMLRARYNNSQRRWAQRVTADVTGSLQYEEHTDIALNQVNDLIDSAQQSLDIQRGPIVSAKLINLSDRQIIAIVAHHLVVDMVSWRVLLEELEAILTGKSLPAAALTPVPFQAWVRTQSSHVKELSAPTVLPYTIPEPHLDYWGLDLAKSNSWGSVRETSFELDETMTKLLLGPCNEPLQTDPQDLMLTAAFRSFAQAFPDRPVPAIFTEGHGREADVEVDLSRTVGWFTSIVPVALADGVAADLIETVMRTKDARRSVPGHGVPYFSYRHLSEDEAIKTEFGYHDQIEILFNYHGQYQSLERDDTLLKPIPEGEFAQRDVEPTSRRWAVFDIAISVAAGRATVSLLMPQSLTPNLSQQVSVWTESFQKELTSLIDITSTMQSGFTLSDMPLINDKSYANLAEMKSICLEHIHKWGHGSIEEIFPCSVMQQGILLSQSRTPDLYDVRFAFEVTSGNDVPQVHRIHEAWKQVVKRQPMLRTVFLPNLRGSGSYDQAVLRNHLPTVHHTQPEEFPASSGDLIERVRKTMAEVPATGFEYGKVPHDLTIYTVSGRMFLLLRLSHALVDGASLPYIIQDLQKAYSQRLPTASALGYRELVSFIQKQPTEQALEYWMRYLNDSSPCRLPLLLDDAVIPSPDTLEARDIPVPDADAERLRSLCADHGVTMASIFHAAWALILRAYTGDDEVHFGYLASGRDAPIQGVASLVGPLINMLICRVNFDPSMSVIQLLEDICADFASGISNQYVSLAEVQHSLSLGSEQLFTTVVSFQRHDPASAGVDDISDNLKLTTINSRDPTEYDISLNVVDSDQDLSFTLTYWNSKISSSHATHMIRALLSALASIAEKVDQPIVNVNLVSTETRREMDTWNAIGMRELHTECVHTLFEQQVQEIPDRPAVCAWDRDFTYRELDEAANAFAYHLHSLGPAKPKPDTFVVTCFDKSAWVTVSQMSILKAGAAFAAIDPAHPIDRVKGIVHDLGASILLTETKYKDRFEGIFSRVIVVDQEALDSLGPRPDAPSTEVNGNNLSYSIFTSGSTGQPKGILIEHQSLSTVAKHFAKPYQLDRNTRSLQFAANTFDLSVGETFMALLNGGCLCIPSERRRLEDLTGAINDLDVNWAFLTPTMADILEPALVPSLKTLVLAGEAATSENIRRWHEKVFFIIGYGPAETTICCNSTGRVTASSDPANFGPARGAGIWVTDMNDPSILLPVGAVGELLVEGPIVGRGYIDPIKTAEVFIGPPAWLKTEYPRLYRSGDIVRYNPDGTLSFVRRRDNQVKVRGQRIELNEVEVHVSQADPDLRHAVVLYPKTGACQGRLTTVISRRQHQEAAEASRILVAVNNKETMARNAALRSKLSSTLPGYMIPKIWIAVEDMPLTTNGKMDRRQILNWVQKMTDQDLASIVSSPSNNVMGSQGAKKLTPIEERLAKVWSQVLNLPVDSLPLDQSFTSLGGDSISAMQVVSRARECGVTVSVDNVLRSQSTIDLATRARFKALVPSTNETQSMAVERSDPFPLLPIQRMFFEMNPSGNSHFNQTFTVRLSKTVAAEQVKTAIATVVEQHSMLRARFLKDGNNDWTQQILPDVEGSFEFQLGSFPSLSDAVPVLDALQTSLDIQKGPVVTSYLISLPDGQALSLAAHHLVVDLVSWRVILSDLELLLSPESASPPSLAPEAVSMPVWADALLQRASDYNVDSVLPFTVPSADFAFWDMDNGRDNVMADTNVIQTRLEAKSTAVLLGRANTAFGTDPDDLMLAALAFSFLRIFSERSLPAIYSEGHGRNAWDDSIDLSRTVGWFTTIYPLAISNPTIDLIETVRHVKDIRRSIRDKGFPYFASRYLNDQGRAAFKEHTSMEVLFNYLGQYQQLQQSDAILQELGSPLEIQDAAPSAPRMALVDIVAAVEGSELVLSLGYNTKMAHRNRLRLWLDEYILALRSLSAQLLDIPPSFTPGDFPLLSLDDAGLVSLAAACKAKVGSWGPAVVESVYPCSPLQQGILVSQSKDPKAYIVYAVWKIRSAREMPFSLQNLKNAWKRVVRYHTVLRTIFCESGTTDSAFAQIVLRADTPAAEPIMNVLDYQGTDPIEFLRSSASALPLDKPPHILSICNSGGDTYMSLQVSHALIDGTSMNLVVDDLLRAYNGTLEGSGPSYSDYISHVYSEPLARSLVYWTDNLADTQPCLFPVLSDGSSGRVLNKITLPIPSATADAMRQLGRTNAISISNVFQLAWSLVLRAFTGSDSVCFGYLTSGRDVPIDRIEAMVGPLIKLVMVRPSPP</sequence>
<dbReference type="Proteomes" id="UP001489902">
    <property type="component" value="Chromosome 1"/>
</dbReference>
<dbReference type="Gene3D" id="3.30.300.30">
    <property type="match status" value="3"/>
</dbReference>
<dbReference type="SUPFAM" id="SSF47336">
    <property type="entry name" value="ACP-like"/>
    <property type="match status" value="3"/>
</dbReference>
<dbReference type="CDD" id="cd19542">
    <property type="entry name" value="CT_NRPS-like"/>
    <property type="match status" value="3"/>
</dbReference>
<evidence type="ECO:0000313" key="6">
    <source>
        <dbReference type="EMBL" id="WZH39145.1"/>
    </source>
</evidence>
<dbReference type="Gene3D" id="3.30.559.30">
    <property type="entry name" value="Nonribosomal peptide synthetase, condensation domain"/>
    <property type="match status" value="6"/>
</dbReference>
<dbReference type="SUPFAM" id="SSF52777">
    <property type="entry name" value="CoA-dependent acyltransferases"/>
    <property type="match status" value="14"/>
</dbReference>
<dbReference type="NCBIfam" id="NF003417">
    <property type="entry name" value="PRK04813.1"/>
    <property type="match status" value="4"/>
</dbReference>
<dbReference type="EMBL" id="CP151260">
    <property type="protein sequence ID" value="WZH39145.1"/>
    <property type="molecule type" value="Genomic_DNA"/>
</dbReference>
<dbReference type="Pfam" id="PF00501">
    <property type="entry name" value="AMP-binding"/>
    <property type="match status" value="4"/>
</dbReference>
<dbReference type="InterPro" id="IPR009081">
    <property type="entry name" value="PP-bd_ACP"/>
</dbReference>
<dbReference type="Pfam" id="PF00550">
    <property type="entry name" value="PP-binding"/>
    <property type="match status" value="3"/>
</dbReference>
<dbReference type="PROSITE" id="PS00455">
    <property type="entry name" value="AMP_BINDING"/>
    <property type="match status" value="2"/>
</dbReference>
<dbReference type="InterPro" id="IPR036736">
    <property type="entry name" value="ACP-like_sf"/>
</dbReference>
<organism evidence="6 7">
    <name type="scientific">Fusarium acuminatum</name>
    <dbReference type="NCBI Taxonomy" id="5515"/>
    <lineage>
        <taxon>Eukaryota</taxon>
        <taxon>Fungi</taxon>
        <taxon>Dikarya</taxon>
        <taxon>Ascomycota</taxon>
        <taxon>Pezizomycotina</taxon>
        <taxon>Sordariomycetes</taxon>
        <taxon>Hypocreomycetidae</taxon>
        <taxon>Hypocreales</taxon>
        <taxon>Nectriaceae</taxon>
        <taxon>Fusarium</taxon>
        <taxon>Fusarium tricinctum species complex</taxon>
    </lineage>
</organism>
<dbReference type="CDD" id="cd05918">
    <property type="entry name" value="A_NRPS_SidN3_like"/>
    <property type="match status" value="3"/>
</dbReference>
<name>A0ABZ2WFM9_9HYPO</name>